<keyword evidence="7 12" id="KW-0997">Cell inner membrane</keyword>
<dbReference type="Pfam" id="PF04995">
    <property type="entry name" value="CcmD"/>
    <property type="match status" value="1"/>
</dbReference>
<evidence type="ECO:0000256" key="4">
    <source>
        <dbReference type="ARBA" id="ARBA00016461"/>
    </source>
</evidence>
<keyword evidence="5 12" id="KW-0813">Transport</keyword>
<dbReference type="Proteomes" id="UP001200557">
    <property type="component" value="Unassembled WGS sequence"/>
</dbReference>
<dbReference type="EMBL" id="JAKGAQ010000003">
    <property type="protein sequence ID" value="MCF2872193.1"/>
    <property type="molecule type" value="Genomic_DNA"/>
</dbReference>
<evidence type="ECO:0000313" key="14">
    <source>
        <dbReference type="Proteomes" id="UP001200557"/>
    </source>
</evidence>
<keyword evidence="8 12" id="KW-0812">Transmembrane</keyword>
<evidence type="ECO:0000256" key="9">
    <source>
        <dbReference type="ARBA" id="ARBA00022748"/>
    </source>
</evidence>
<comment type="function">
    <text evidence="1 12">Required for the export of heme to the periplasm for the biogenesis of c-type cytochromes.</text>
</comment>
<keyword evidence="14" id="KW-1185">Reference proteome</keyword>
<name>A0ABS9D1L7_9RHOB</name>
<keyword evidence="11 12" id="KW-0472">Membrane</keyword>
<comment type="caution">
    <text evidence="13">The sequence shown here is derived from an EMBL/GenBank/DDBJ whole genome shotgun (WGS) entry which is preliminary data.</text>
</comment>
<dbReference type="InterPro" id="IPR007078">
    <property type="entry name" value="Haem_export_protD_CcmD"/>
</dbReference>
<evidence type="ECO:0000256" key="7">
    <source>
        <dbReference type="ARBA" id="ARBA00022519"/>
    </source>
</evidence>
<dbReference type="NCBIfam" id="TIGR03141">
    <property type="entry name" value="cytochro_ccmD"/>
    <property type="match status" value="1"/>
</dbReference>
<sequence>MIPDLGKYAVEVLTAYGVSIALLVLIVGLSVQRSRKVRAQLADVEARRDAAR</sequence>
<evidence type="ECO:0000313" key="13">
    <source>
        <dbReference type="EMBL" id="MCF2872193.1"/>
    </source>
</evidence>
<dbReference type="RefSeq" id="WP_235226516.1">
    <property type="nucleotide sequence ID" value="NZ_JAKGAQ010000003.1"/>
</dbReference>
<evidence type="ECO:0000256" key="11">
    <source>
        <dbReference type="ARBA" id="ARBA00023136"/>
    </source>
</evidence>
<accession>A0ABS9D1L7</accession>
<evidence type="ECO:0000256" key="2">
    <source>
        <dbReference type="ARBA" id="ARBA00004377"/>
    </source>
</evidence>
<evidence type="ECO:0000256" key="3">
    <source>
        <dbReference type="ARBA" id="ARBA00008741"/>
    </source>
</evidence>
<keyword evidence="6 12" id="KW-1003">Cell membrane</keyword>
<reference evidence="13 14" key="1">
    <citation type="submission" date="2022-01" db="EMBL/GenBank/DDBJ databases">
        <title>Octadecabacter sp. nov., isolated from a marine alga.</title>
        <authorList>
            <person name="Jin M.S."/>
            <person name="Kim H.M."/>
            <person name="Han D.M."/>
            <person name="Jung J.J."/>
            <person name="Jeon C.O."/>
        </authorList>
    </citation>
    <scope>NUCLEOTIDE SEQUENCE [LARGE SCALE GENOMIC DNA]</scope>
    <source>
        <strain evidence="13 14">G9-8</strain>
    </source>
</reference>
<comment type="similarity">
    <text evidence="3 12">Belongs to the CcmD/CycX/HelD family.</text>
</comment>
<evidence type="ECO:0000256" key="10">
    <source>
        <dbReference type="ARBA" id="ARBA00022989"/>
    </source>
</evidence>
<keyword evidence="9 12" id="KW-0201">Cytochrome c-type biogenesis</keyword>
<protein>
    <recommendedName>
        <fullName evidence="4 12">Heme exporter protein D</fullName>
    </recommendedName>
</protein>
<keyword evidence="10 12" id="KW-1133">Transmembrane helix</keyword>
<comment type="subcellular location">
    <subcellularLocation>
        <location evidence="2 12">Cell inner membrane</location>
        <topology evidence="2 12">Single-pass membrane protein</topology>
    </subcellularLocation>
</comment>
<evidence type="ECO:0000256" key="8">
    <source>
        <dbReference type="ARBA" id="ARBA00022692"/>
    </source>
</evidence>
<evidence type="ECO:0000256" key="1">
    <source>
        <dbReference type="ARBA" id="ARBA00002442"/>
    </source>
</evidence>
<evidence type="ECO:0000256" key="5">
    <source>
        <dbReference type="ARBA" id="ARBA00022448"/>
    </source>
</evidence>
<gene>
    <name evidence="13" type="primary">ccmD</name>
    <name evidence="13" type="ORF">L0664_14040</name>
</gene>
<evidence type="ECO:0000256" key="12">
    <source>
        <dbReference type="RuleBase" id="RU363101"/>
    </source>
</evidence>
<proteinExistence type="inferred from homology"/>
<evidence type="ECO:0000256" key="6">
    <source>
        <dbReference type="ARBA" id="ARBA00022475"/>
    </source>
</evidence>
<organism evidence="13 14">
    <name type="scientific">Octadecabacter dasysiphoniae</name>
    <dbReference type="NCBI Taxonomy" id="2909341"/>
    <lineage>
        <taxon>Bacteria</taxon>
        <taxon>Pseudomonadati</taxon>
        <taxon>Pseudomonadota</taxon>
        <taxon>Alphaproteobacteria</taxon>
        <taxon>Rhodobacterales</taxon>
        <taxon>Roseobacteraceae</taxon>
        <taxon>Octadecabacter</taxon>
    </lineage>
</organism>
<feature type="transmembrane region" description="Helical" evidence="12">
    <location>
        <begin position="12"/>
        <end position="31"/>
    </location>
</feature>